<dbReference type="RefSeq" id="XP_046062878.1">
    <property type="nucleotide sequence ID" value="XM_046203065.1"/>
</dbReference>
<comment type="caution">
    <text evidence="1">The sequence shown here is derived from an EMBL/GenBank/DDBJ whole genome shotgun (WGS) entry which is preliminary data.</text>
</comment>
<gene>
    <name evidence="1" type="ORF">OGAPHI_002218</name>
</gene>
<dbReference type="AlphaFoldDB" id="A0A9P8T7H2"/>
<evidence type="ECO:0000313" key="2">
    <source>
        <dbReference type="Proteomes" id="UP000769157"/>
    </source>
</evidence>
<dbReference type="Proteomes" id="UP000769157">
    <property type="component" value="Unassembled WGS sequence"/>
</dbReference>
<name>A0A9P8T7H2_9ASCO</name>
<reference evidence="1" key="2">
    <citation type="submission" date="2021-01" db="EMBL/GenBank/DDBJ databases">
        <authorList>
            <person name="Schikora-Tamarit M.A."/>
        </authorList>
    </citation>
    <scope>NUCLEOTIDE SEQUENCE</scope>
    <source>
        <strain evidence="1">CBS6075</strain>
    </source>
</reference>
<sequence>MDIGKYSIGILRVGQQRLSIEAPTPVTWSVNTFDLASTDIGRNPRPVLDDHRFRYVLRETSSKIGSLVSLERSPNSKINDVIPAVHCSLWRFLGTFCGPYLRFVRGKGTPDLFSNARTSRLPMSYANLSKKPS</sequence>
<reference evidence="1" key="1">
    <citation type="journal article" date="2021" name="Open Biol.">
        <title>Shared evolutionary footprints suggest mitochondrial oxidative damage underlies multiple complex I losses in fungi.</title>
        <authorList>
            <person name="Schikora-Tamarit M.A."/>
            <person name="Marcet-Houben M."/>
            <person name="Nosek J."/>
            <person name="Gabaldon T."/>
        </authorList>
    </citation>
    <scope>NUCLEOTIDE SEQUENCE</scope>
    <source>
        <strain evidence="1">CBS6075</strain>
    </source>
</reference>
<accession>A0A9P8T7H2</accession>
<organism evidence="1 2">
    <name type="scientific">Ogataea philodendri</name>
    <dbReference type="NCBI Taxonomy" id="1378263"/>
    <lineage>
        <taxon>Eukaryota</taxon>
        <taxon>Fungi</taxon>
        <taxon>Dikarya</taxon>
        <taxon>Ascomycota</taxon>
        <taxon>Saccharomycotina</taxon>
        <taxon>Pichiomycetes</taxon>
        <taxon>Pichiales</taxon>
        <taxon>Pichiaceae</taxon>
        <taxon>Ogataea</taxon>
    </lineage>
</organism>
<dbReference type="GeneID" id="70234185"/>
<keyword evidence="2" id="KW-1185">Reference proteome</keyword>
<evidence type="ECO:0000313" key="1">
    <source>
        <dbReference type="EMBL" id="KAH3668464.1"/>
    </source>
</evidence>
<protein>
    <submittedName>
        <fullName evidence="1">Uncharacterized protein</fullName>
    </submittedName>
</protein>
<dbReference type="EMBL" id="JAEUBE010000158">
    <property type="protein sequence ID" value="KAH3668464.1"/>
    <property type="molecule type" value="Genomic_DNA"/>
</dbReference>
<proteinExistence type="predicted"/>